<dbReference type="EMBL" id="JAPFFF010000001">
    <property type="protein sequence ID" value="KAK8899342.1"/>
    <property type="molecule type" value="Genomic_DNA"/>
</dbReference>
<gene>
    <name evidence="3" type="ORF">M9Y10_001656</name>
</gene>
<dbReference type="InterPro" id="IPR024395">
    <property type="entry name" value="CLASP_N_dom"/>
</dbReference>
<evidence type="ECO:0000259" key="2">
    <source>
        <dbReference type="Pfam" id="PF12348"/>
    </source>
</evidence>
<dbReference type="InterPro" id="IPR011989">
    <property type="entry name" value="ARM-like"/>
</dbReference>
<dbReference type="Gene3D" id="1.25.10.10">
    <property type="entry name" value="Leucine-rich Repeat Variant"/>
    <property type="match status" value="2"/>
</dbReference>
<proteinExistence type="predicted"/>
<feature type="compositionally biased region" description="Polar residues" evidence="1">
    <location>
        <begin position="262"/>
        <end position="271"/>
    </location>
</feature>
<evidence type="ECO:0000313" key="3">
    <source>
        <dbReference type="EMBL" id="KAK8899342.1"/>
    </source>
</evidence>
<keyword evidence="4" id="KW-1185">Reference proteome</keyword>
<dbReference type="SUPFAM" id="SSF48371">
    <property type="entry name" value="ARM repeat"/>
    <property type="match status" value="1"/>
</dbReference>
<dbReference type="Proteomes" id="UP001470230">
    <property type="component" value="Unassembled WGS sequence"/>
</dbReference>
<feature type="compositionally biased region" description="Polar residues" evidence="1">
    <location>
        <begin position="237"/>
        <end position="251"/>
    </location>
</feature>
<feature type="domain" description="CLASP N-terminal" evidence="2">
    <location>
        <begin position="50"/>
        <end position="232"/>
    </location>
</feature>
<dbReference type="Pfam" id="PF12348">
    <property type="entry name" value="CLASP_N"/>
    <property type="match status" value="1"/>
</dbReference>
<protein>
    <recommendedName>
        <fullName evidence="2">CLASP N-terminal domain-containing protein</fullName>
    </recommendedName>
</protein>
<sequence>MNRSKKDNITVDQIVADFASPIDNYEEIEIESYEEATEYLNRIADNLLPSQSWKVRCGAIDRTIQLLKGGIQYYPEGDLQGIASLISTAIMDLRAIIVRKASLLVAIAAKLLKEDFAPSAKIIFPSLLKQVSSKSSVISNYCHCSLLEIAKYTSTKQVGLLFIKNYTSNVVFNRQVAAESCHIISETWPSKISSSLANDIVVALEKLSNDPNETVKAIANQAISISRQNSPRHKRGQSTLPVSPTTPSKNPLSPILKESPSCKEQNSSPTQKDLEIHQDQNEQNQNIFVEDYQNLFNSSIKSNQQFSQSANIENIPENQSFNQEKNLNQTQTEKNISSKKSGNKNLTLKDVLLPSTKKAAIIFKSCLDVIVQSDNMDEVTSVSEKDFITSVIYSIQQIPNINLWKEDLSALFFNFPDFFESKIIFIMANFQFDIFIYQLATSTYSTQAIAEMFVSGKRQRMSDAFRFFVTAFKTEPNQIKLDEKMKSCIQILIQSKPQHEDTHFLIDALEQLESGPSIQTVVESILLKLQNNERWGNDLHTLSKLCNGDSKLNYQVESRFKEVIPKLVTNGTEEQKQNTIHFITECSYLLKKVSFASSVDPVISIVLDQNCTWAYNAIECLGKMMFNIKVLAIVIQKLDDKDDNNIQILIEAMLVYFIDAQPHKMIAIQKILTEKLLPFISNQNPEIRKTVTQIFAEFQKKVPKEFGKILNKRFTPSQRRLIEITAQKPRPVLKQ</sequence>
<evidence type="ECO:0000313" key="4">
    <source>
        <dbReference type="Proteomes" id="UP001470230"/>
    </source>
</evidence>
<dbReference type="PANTHER" id="PTHR21567:SF9">
    <property type="entry name" value="CLIP-ASSOCIATING PROTEIN"/>
    <property type="match status" value="1"/>
</dbReference>
<dbReference type="PANTHER" id="PTHR21567">
    <property type="entry name" value="CLASP"/>
    <property type="match status" value="1"/>
</dbReference>
<name>A0ABR2L9B5_9EUKA</name>
<feature type="region of interest" description="Disordered" evidence="1">
    <location>
        <begin position="223"/>
        <end position="272"/>
    </location>
</feature>
<evidence type="ECO:0000256" key="1">
    <source>
        <dbReference type="SAM" id="MobiDB-lite"/>
    </source>
</evidence>
<comment type="caution">
    <text evidence="3">The sequence shown here is derived from an EMBL/GenBank/DDBJ whole genome shotgun (WGS) entry which is preliminary data.</text>
</comment>
<accession>A0ABR2L9B5</accession>
<organism evidence="3 4">
    <name type="scientific">Tritrichomonas musculus</name>
    <dbReference type="NCBI Taxonomy" id="1915356"/>
    <lineage>
        <taxon>Eukaryota</taxon>
        <taxon>Metamonada</taxon>
        <taxon>Parabasalia</taxon>
        <taxon>Tritrichomonadida</taxon>
        <taxon>Tritrichomonadidae</taxon>
        <taxon>Tritrichomonas</taxon>
    </lineage>
</organism>
<reference evidence="3 4" key="1">
    <citation type="submission" date="2024-04" db="EMBL/GenBank/DDBJ databases">
        <title>Tritrichomonas musculus Genome.</title>
        <authorList>
            <person name="Alves-Ferreira E."/>
            <person name="Grigg M."/>
            <person name="Lorenzi H."/>
            <person name="Galac M."/>
        </authorList>
    </citation>
    <scope>NUCLEOTIDE SEQUENCE [LARGE SCALE GENOMIC DNA]</scope>
    <source>
        <strain evidence="3 4">EAF2021</strain>
    </source>
</reference>
<dbReference type="InterPro" id="IPR016024">
    <property type="entry name" value="ARM-type_fold"/>
</dbReference>